<evidence type="ECO:0000313" key="4">
    <source>
        <dbReference type="EMBL" id="ORC16030.1"/>
    </source>
</evidence>
<dbReference type="InterPro" id="IPR003675">
    <property type="entry name" value="Rce1/LyrA-like_dom"/>
</dbReference>
<evidence type="ECO:0000256" key="2">
    <source>
        <dbReference type="SAM" id="Phobius"/>
    </source>
</evidence>
<feature type="compositionally biased region" description="Pro residues" evidence="1">
    <location>
        <begin position="34"/>
        <end position="43"/>
    </location>
</feature>
<evidence type="ECO:0000256" key="1">
    <source>
        <dbReference type="SAM" id="MobiDB-lite"/>
    </source>
</evidence>
<keyword evidence="2" id="KW-0812">Transmembrane</keyword>
<sequence length="374" mass="40654">MSTPNQPTPWQMQQSQHHPAPYTYPPEQTGQVPAPYPAPQVPGQVPPPGWRPGYVAQTQELGYHRLALADPKNRWFTPLLEALIGVPIYLVISVVLSVALLVPSLMRSLNEQAASGQLTIDATATANEVAAQLQAAALEDPLIFVLFFGSVALMFPCLWLARLIVGPKPWGLVHSVAGRMRWGWLGICTLIATLMFVAVPLIMGALAGEPFFTSGATASGWTLAILLVLVVLLVPFQAYAEELVFRGYLMQTLGRWLRNPAWAIVLPAPLFMLGHMYDLWAQLSILFMGIAAGFVTWRTGGLEAAIALHVVNNLLAMGLGIFGAADPFAAQGSTPAMLVSSIVTQGLYVLVVVLVAHRRRLARTRTAQVWVKQR</sequence>
<protein>
    <recommendedName>
        <fullName evidence="3">CAAX prenyl protease 2/Lysostaphin resistance protein A-like domain-containing protein</fullName>
    </recommendedName>
</protein>
<dbReference type="AlphaFoldDB" id="A0A1Y1RN46"/>
<feature type="domain" description="CAAX prenyl protease 2/Lysostaphin resistance protein A-like" evidence="3">
    <location>
        <begin position="226"/>
        <end position="315"/>
    </location>
</feature>
<accession>A0A1Y1RN46</accession>
<keyword evidence="2" id="KW-1133">Transmembrane helix</keyword>
<keyword evidence="5" id="KW-1185">Reference proteome</keyword>
<dbReference type="PANTHER" id="PTHR36435">
    <property type="entry name" value="SLR1288 PROTEIN"/>
    <property type="match status" value="1"/>
</dbReference>
<comment type="caution">
    <text evidence="4">The sequence shown here is derived from an EMBL/GenBank/DDBJ whole genome shotgun (WGS) entry which is preliminary data.</text>
</comment>
<dbReference type="Proteomes" id="UP000192359">
    <property type="component" value="Unassembled WGS sequence"/>
</dbReference>
<feature type="transmembrane region" description="Helical" evidence="2">
    <location>
        <begin position="218"/>
        <end position="236"/>
    </location>
</feature>
<organism evidence="4 5">
    <name type="scientific">Rothia nasimurium</name>
    <dbReference type="NCBI Taxonomy" id="85336"/>
    <lineage>
        <taxon>Bacteria</taxon>
        <taxon>Bacillati</taxon>
        <taxon>Actinomycetota</taxon>
        <taxon>Actinomycetes</taxon>
        <taxon>Micrococcales</taxon>
        <taxon>Micrococcaceae</taxon>
        <taxon>Rothia</taxon>
    </lineage>
</organism>
<dbReference type="PANTHER" id="PTHR36435:SF1">
    <property type="entry name" value="CAAX AMINO TERMINAL PROTEASE FAMILY PROTEIN"/>
    <property type="match status" value="1"/>
</dbReference>
<keyword evidence="2" id="KW-0472">Membrane</keyword>
<proteinExistence type="predicted"/>
<feature type="compositionally biased region" description="Polar residues" evidence="1">
    <location>
        <begin position="1"/>
        <end position="17"/>
    </location>
</feature>
<feature type="transmembrane region" description="Helical" evidence="2">
    <location>
        <begin position="142"/>
        <end position="161"/>
    </location>
</feature>
<dbReference type="RefSeq" id="WP_083092533.1">
    <property type="nucleotide sequence ID" value="NZ_LXWF01000041.1"/>
</dbReference>
<feature type="transmembrane region" description="Helical" evidence="2">
    <location>
        <begin position="82"/>
        <end position="102"/>
    </location>
</feature>
<dbReference type="OrthoDB" id="2680086at2"/>
<feature type="region of interest" description="Disordered" evidence="1">
    <location>
        <begin position="1"/>
        <end position="43"/>
    </location>
</feature>
<feature type="transmembrane region" description="Helical" evidence="2">
    <location>
        <begin position="304"/>
        <end position="325"/>
    </location>
</feature>
<reference evidence="4 5" key="1">
    <citation type="submission" date="2016-05" db="EMBL/GenBank/DDBJ databases">
        <title>Draft genome sequence of a porcine commensal Rothia nasimurium.</title>
        <authorList>
            <person name="Gaiser R.A."/>
            <person name="Van Baarlen P."/>
            <person name="Wells J.M."/>
        </authorList>
    </citation>
    <scope>NUCLEOTIDE SEQUENCE [LARGE SCALE GENOMIC DNA]</scope>
    <source>
        <strain evidence="4 5">PT-32</strain>
    </source>
</reference>
<dbReference type="Pfam" id="PF02517">
    <property type="entry name" value="Rce1-like"/>
    <property type="match status" value="1"/>
</dbReference>
<feature type="transmembrane region" description="Helical" evidence="2">
    <location>
        <begin position="182"/>
        <end position="206"/>
    </location>
</feature>
<dbReference type="GO" id="GO:0080120">
    <property type="term" value="P:CAAX-box protein maturation"/>
    <property type="evidence" value="ECO:0007669"/>
    <property type="project" value="UniProtKB-ARBA"/>
</dbReference>
<gene>
    <name evidence="4" type="ORF">A7979_05310</name>
</gene>
<name>A0A1Y1RN46_9MICC</name>
<evidence type="ECO:0000259" key="3">
    <source>
        <dbReference type="Pfam" id="PF02517"/>
    </source>
</evidence>
<evidence type="ECO:0000313" key="5">
    <source>
        <dbReference type="Proteomes" id="UP000192359"/>
    </source>
</evidence>
<feature type="transmembrane region" description="Helical" evidence="2">
    <location>
        <begin position="279"/>
        <end position="297"/>
    </location>
</feature>
<dbReference type="GO" id="GO:0004175">
    <property type="term" value="F:endopeptidase activity"/>
    <property type="evidence" value="ECO:0007669"/>
    <property type="project" value="UniProtKB-ARBA"/>
</dbReference>
<dbReference type="InterPro" id="IPR052710">
    <property type="entry name" value="CAAX_protease"/>
</dbReference>
<feature type="transmembrane region" description="Helical" evidence="2">
    <location>
        <begin position="337"/>
        <end position="356"/>
    </location>
</feature>
<dbReference type="EMBL" id="LXWF01000041">
    <property type="protein sequence ID" value="ORC16030.1"/>
    <property type="molecule type" value="Genomic_DNA"/>
</dbReference>